<dbReference type="EC" id="2.7.1.12" evidence="3 9"/>
<dbReference type="Proteomes" id="UP001500929">
    <property type="component" value="Unassembled WGS sequence"/>
</dbReference>
<dbReference type="NCBIfam" id="TIGR01313">
    <property type="entry name" value="therm_gnt_kin"/>
    <property type="match status" value="1"/>
</dbReference>
<evidence type="ECO:0000256" key="4">
    <source>
        <dbReference type="ARBA" id="ARBA00022679"/>
    </source>
</evidence>
<accession>A0ABN3E092</accession>
<keyword evidence="5 9" id="KW-0547">Nucleotide-binding</keyword>
<evidence type="ECO:0000256" key="9">
    <source>
        <dbReference type="RuleBase" id="RU363066"/>
    </source>
</evidence>
<organism evidence="10 11">
    <name type="scientific">Herbiconiux moechotypicola</name>
    <dbReference type="NCBI Taxonomy" id="637393"/>
    <lineage>
        <taxon>Bacteria</taxon>
        <taxon>Bacillati</taxon>
        <taxon>Actinomycetota</taxon>
        <taxon>Actinomycetes</taxon>
        <taxon>Micrococcales</taxon>
        <taxon>Microbacteriaceae</taxon>
        <taxon>Herbiconiux</taxon>
    </lineage>
</organism>
<evidence type="ECO:0000256" key="5">
    <source>
        <dbReference type="ARBA" id="ARBA00022741"/>
    </source>
</evidence>
<dbReference type="PANTHER" id="PTHR43442">
    <property type="entry name" value="GLUCONOKINASE-RELATED"/>
    <property type="match status" value="1"/>
</dbReference>
<evidence type="ECO:0000256" key="2">
    <source>
        <dbReference type="ARBA" id="ARBA00008420"/>
    </source>
</evidence>
<dbReference type="Gene3D" id="3.40.50.300">
    <property type="entry name" value="P-loop containing nucleotide triphosphate hydrolases"/>
    <property type="match status" value="1"/>
</dbReference>
<keyword evidence="7 9" id="KW-0067">ATP-binding</keyword>
<comment type="catalytic activity">
    <reaction evidence="8 9">
        <text>D-gluconate + ATP = 6-phospho-D-gluconate + ADP + H(+)</text>
        <dbReference type="Rhea" id="RHEA:19433"/>
        <dbReference type="ChEBI" id="CHEBI:15378"/>
        <dbReference type="ChEBI" id="CHEBI:18391"/>
        <dbReference type="ChEBI" id="CHEBI:30616"/>
        <dbReference type="ChEBI" id="CHEBI:58759"/>
        <dbReference type="ChEBI" id="CHEBI:456216"/>
        <dbReference type="EC" id="2.7.1.12"/>
    </reaction>
</comment>
<keyword evidence="6 9" id="KW-0418">Kinase</keyword>
<proteinExistence type="inferred from homology"/>
<reference evidence="10 11" key="1">
    <citation type="journal article" date="2019" name="Int. J. Syst. Evol. Microbiol.">
        <title>The Global Catalogue of Microorganisms (GCM) 10K type strain sequencing project: providing services to taxonomists for standard genome sequencing and annotation.</title>
        <authorList>
            <consortium name="The Broad Institute Genomics Platform"/>
            <consortium name="The Broad Institute Genome Sequencing Center for Infectious Disease"/>
            <person name="Wu L."/>
            <person name="Ma J."/>
        </authorList>
    </citation>
    <scope>NUCLEOTIDE SEQUENCE [LARGE SCALE GENOMIC DNA]</scope>
    <source>
        <strain evidence="10 11">JCM 16117</strain>
    </source>
</reference>
<keyword evidence="4 9" id="KW-0808">Transferase</keyword>
<comment type="caution">
    <text evidence="10">The sequence shown here is derived from an EMBL/GenBank/DDBJ whole genome shotgun (WGS) entry which is preliminary data.</text>
</comment>
<protein>
    <recommendedName>
        <fullName evidence="3 9">Gluconokinase</fullName>
        <ecNumber evidence="3 9">2.7.1.12</ecNumber>
    </recommendedName>
</protein>
<comment type="pathway">
    <text evidence="1">Carbohydrate acid metabolism.</text>
</comment>
<dbReference type="Pfam" id="PF13671">
    <property type="entry name" value="AAA_33"/>
    <property type="match status" value="1"/>
</dbReference>
<dbReference type="InterPro" id="IPR006001">
    <property type="entry name" value="Therm_gnt_kin"/>
</dbReference>
<dbReference type="SUPFAM" id="SSF52540">
    <property type="entry name" value="P-loop containing nucleoside triphosphate hydrolases"/>
    <property type="match status" value="1"/>
</dbReference>
<dbReference type="CDD" id="cd02021">
    <property type="entry name" value="GntK"/>
    <property type="match status" value="1"/>
</dbReference>
<evidence type="ECO:0000313" key="11">
    <source>
        <dbReference type="Proteomes" id="UP001500929"/>
    </source>
</evidence>
<evidence type="ECO:0000256" key="6">
    <source>
        <dbReference type="ARBA" id="ARBA00022777"/>
    </source>
</evidence>
<evidence type="ECO:0000256" key="8">
    <source>
        <dbReference type="ARBA" id="ARBA00048090"/>
    </source>
</evidence>
<dbReference type="RefSeq" id="WP_310795706.1">
    <property type="nucleotide sequence ID" value="NZ_BAAAQY010000011.1"/>
</dbReference>
<evidence type="ECO:0000256" key="3">
    <source>
        <dbReference type="ARBA" id="ARBA00012054"/>
    </source>
</evidence>
<evidence type="ECO:0000313" key="10">
    <source>
        <dbReference type="EMBL" id="GAA2244800.1"/>
    </source>
</evidence>
<dbReference type="InterPro" id="IPR027417">
    <property type="entry name" value="P-loop_NTPase"/>
</dbReference>
<gene>
    <name evidence="10" type="ORF">GCM10009851_32580</name>
</gene>
<name>A0ABN3E092_9MICO</name>
<evidence type="ECO:0000256" key="1">
    <source>
        <dbReference type="ARBA" id="ARBA00004761"/>
    </source>
</evidence>
<dbReference type="EMBL" id="BAAAQY010000011">
    <property type="protein sequence ID" value="GAA2244800.1"/>
    <property type="molecule type" value="Genomic_DNA"/>
</dbReference>
<comment type="similarity">
    <text evidence="2 9">Belongs to the gluconokinase GntK/GntV family.</text>
</comment>
<evidence type="ECO:0000256" key="7">
    <source>
        <dbReference type="ARBA" id="ARBA00022840"/>
    </source>
</evidence>
<dbReference type="PANTHER" id="PTHR43442:SF3">
    <property type="entry name" value="GLUCONOKINASE-RELATED"/>
    <property type="match status" value="1"/>
</dbReference>
<keyword evidence="11" id="KW-1185">Reference proteome</keyword>
<sequence>MSGSAVVVMGVSGAGKSVVGAGLAARLGLPFIDADHLHPAANVEKMASGIPLTDDDRWPWLDVVGSTLAAHSEGVVMACSALRRVYRDRIRRAAPGTFFVELDGTPELLLRRISARVGHFMPPALLTSQLATLESLAPDEHGARVSIDGTPDEVLTRAVAAMG</sequence>